<accession>A0A1M5KN33</accession>
<keyword evidence="3" id="KW-0804">Transcription</keyword>
<dbReference type="PROSITE" id="PS00622">
    <property type="entry name" value="HTH_LUXR_1"/>
    <property type="match status" value="1"/>
</dbReference>
<dbReference type="GO" id="GO:0003677">
    <property type="term" value="F:DNA binding"/>
    <property type="evidence" value="ECO:0007669"/>
    <property type="project" value="UniProtKB-KW"/>
</dbReference>
<dbReference type="InterPro" id="IPR036388">
    <property type="entry name" value="WH-like_DNA-bd_sf"/>
</dbReference>
<name>A0A1M5KN33_9ACTN</name>
<keyword evidence="2 5" id="KW-0238">DNA-binding</keyword>
<dbReference type="PANTHER" id="PTHR44688">
    <property type="entry name" value="DNA-BINDING TRANSCRIPTIONAL ACTIVATOR DEVR_DOSR"/>
    <property type="match status" value="1"/>
</dbReference>
<dbReference type="RefSeq" id="WP_073390050.1">
    <property type="nucleotide sequence ID" value="NZ_FQVU01000003.1"/>
</dbReference>
<gene>
    <name evidence="5" type="ORF">SAMN05443575_2207</name>
</gene>
<dbReference type="AlphaFoldDB" id="A0A1M5KN33"/>
<dbReference type="Gene3D" id="1.10.10.10">
    <property type="entry name" value="Winged helix-like DNA-binding domain superfamily/Winged helix DNA-binding domain"/>
    <property type="match status" value="1"/>
</dbReference>
<evidence type="ECO:0000256" key="3">
    <source>
        <dbReference type="ARBA" id="ARBA00023163"/>
    </source>
</evidence>
<dbReference type="Proteomes" id="UP000186132">
    <property type="component" value="Unassembled WGS sequence"/>
</dbReference>
<sequence>MATVRTRTLAERLGTATASCPDVESLSRAVFGAVRRHVPFVFACLATTDPASELITAAYKSHPLPMGDEDFAAAEYGRPDVNQLAEIARRPVPVGVLSIDTGGEVGRCRRLRDYMTPAFGFTDELRLVCRARGAVWGALALYRGEGGPPFTTREADELAGVHELLADGVRRTLFAPPAAHAAPTCGAAVLVVDDTDRVTDMTATVPRQIDDLGGWDHGSLPANVLSVVALARASREPARTRVLGRHGRWLALHAMPLDGGSGARSVVVTVDVAAPAAVGELALAARGLTAREQDVARLVLQGASTKVIAASLHLSPHTVQDHLKAVFDKLGVSSRRELIAQLVLA</sequence>
<dbReference type="CDD" id="cd06170">
    <property type="entry name" value="LuxR_C_like"/>
    <property type="match status" value="1"/>
</dbReference>
<evidence type="ECO:0000313" key="5">
    <source>
        <dbReference type="EMBL" id="SHG54110.1"/>
    </source>
</evidence>
<dbReference type="EMBL" id="FQVU01000003">
    <property type="protein sequence ID" value="SHG54110.1"/>
    <property type="molecule type" value="Genomic_DNA"/>
</dbReference>
<dbReference type="OrthoDB" id="9815744at2"/>
<evidence type="ECO:0000313" key="6">
    <source>
        <dbReference type="Proteomes" id="UP000186132"/>
    </source>
</evidence>
<dbReference type="InterPro" id="IPR000792">
    <property type="entry name" value="Tscrpt_reg_LuxR_C"/>
</dbReference>
<evidence type="ECO:0000256" key="1">
    <source>
        <dbReference type="ARBA" id="ARBA00023015"/>
    </source>
</evidence>
<feature type="domain" description="HTH luxR-type" evidence="4">
    <location>
        <begin position="280"/>
        <end position="345"/>
    </location>
</feature>
<dbReference type="GO" id="GO:0006355">
    <property type="term" value="P:regulation of DNA-templated transcription"/>
    <property type="evidence" value="ECO:0007669"/>
    <property type="project" value="InterPro"/>
</dbReference>
<dbReference type="PROSITE" id="PS50043">
    <property type="entry name" value="HTH_LUXR_2"/>
    <property type="match status" value="1"/>
</dbReference>
<evidence type="ECO:0000259" key="4">
    <source>
        <dbReference type="PROSITE" id="PS50043"/>
    </source>
</evidence>
<proteinExistence type="predicted"/>
<evidence type="ECO:0000256" key="2">
    <source>
        <dbReference type="ARBA" id="ARBA00023125"/>
    </source>
</evidence>
<dbReference type="STRING" id="1206085.SAMN05443575_2207"/>
<keyword evidence="1" id="KW-0805">Transcription regulation</keyword>
<dbReference type="InterPro" id="IPR016032">
    <property type="entry name" value="Sig_transdc_resp-reg_C-effctor"/>
</dbReference>
<dbReference type="PRINTS" id="PR00038">
    <property type="entry name" value="HTHLUXR"/>
</dbReference>
<keyword evidence="6" id="KW-1185">Reference proteome</keyword>
<dbReference type="PANTHER" id="PTHR44688:SF16">
    <property type="entry name" value="DNA-BINDING TRANSCRIPTIONAL ACTIVATOR DEVR_DOSR"/>
    <property type="match status" value="1"/>
</dbReference>
<organism evidence="5 6">
    <name type="scientific">Jatrophihabitans endophyticus</name>
    <dbReference type="NCBI Taxonomy" id="1206085"/>
    <lineage>
        <taxon>Bacteria</taxon>
        <taxon>Bacillati</taxon>
        <taxon>Actinomycetota</taxon>
        <taxon>Actinomycetes</taxon>
        <taxon>Jatrophihabitantales</taxon>
        <taxon>Jatrophihabitantaceae</taxon>
        <taxon>Jatrophihabitans</taxon>
    </lineage>
</organism>
<dbReference type="Pfam" id="PF00196">
    <property type="entry name" value="GerE"/>
    <property type="match status" value="1"/>
</dbReference>
<protein>
    <submittedName>
        <fullName evidence="5">DNA-binding transcriptional regulator, CsgD family</fullName>
    </submittedName>
</protein>
<dbReference type="SUPFAM" id="SSF46894">
    <property type="entry name" value="C-terminal effector domain of the bipartite response regulators"/>
    <property type="match status" value="1"/>
</dbReference>
<dbReference type="SMART" id="SM00421">
    <property type="entry name" value="HTH_LUXR"/>
    <property type="match status" value="1"/>
</dbReference>
<reference evidence="6" key="1">
    <citation type="submission" date="2016-11" db="EMBL/GenBank/DDBJ databases">
        <authorList>
            <person name="Varghese N."/>
            <person name="Submissions S."/>
        </authorList>
    </citation>
    <scope>NUCLEOTIDE SEQUENCE [LARGE SCALE GENOMIC DNA]</scope>
    <source>
        <strain evidence="6">DSM 45627</strain>
    </source>
</reference>